<evidence type="ECO:0000313" key="3">
    <source>
        <dbReference type="Proteomes" id="UP000322214"/>
    </source>
</evidence>
<organism evidence="2 3">
    <name type="scientific">Mariniblastus fucicola</name>
    <dbReference type="NCBI Taxonomy" id="980251"/>
    <lineage>
        <taxon>Bacteria</taxon>
        <taxon>Pseudomonadati</taxon>
        <taxon>Planctomycetota</taxon>
        <taxon>Planctomycetia</taxon>
        <taxon>Pirellulales</taxon>
        <taxon>Pirellulaceae</taxon>
        <taxon>Mariniblastus</taxon>
    </lineage>
</organism>
<dbReference type="KEGG" id="mff:MFFC18_24260"/>
<keyword evidence="1" id="KW-0472">Membrane</keyword>
<keyword evidence="1" id="KW-0812">Transmembrane</keyword>
<dbReference type="AlphaFoldDB" id="A0A5B9PBG4"/>
<dbReference type="Proteomes" id="UP000322214">
    <property type="component" value="Chromosome"/>
</dbReference>
<proteinExistence type="predicted"/>
<name>A0A5B9PBG4_9BACT</name>
<evidence type="ECO:0008006" key="4">
    <source>
        <dbReference type="Google" id="ProtNLM"/>
    </source>
</evidence>
<dbReference type="STRING" id="980251.GCA_001642875_04769"/>
<keyword evidence="1" id="KW-1133">Transmembrane helix</keyword>
<dbReference type="InterPro" id="IPR011990">
    <property type="entry name" value="TPR-like_helical_dom_sf"/>
</dbReference>
<gene>
    <name evidence="2" type="ORF">MFFC18_24260</name>
</gene>
<evidence type="ECO:0000256" key="1">
    <source>
        <dbReference type="SAM" id="Phobius"/>
    </source>
</evidence>
<evidence type="ECO:0000313" key="2">
    <source>
        <dbReference type="EMBL" id="QEG22545.1"/>
    </source>
</evidence>
<accession>A0A5B9PBG4</accession>
<dbReference type="SUPFAM" id="SSF48452">
    <property type="entry name" value="TPR-like"/>
    <property type="match status" value="1"/>
</dbReference>
<protein>
    <recommendedName>
        <fullName evidence="4">Tetratricopeptide repeat protein</fullName>
    </recommendedName>
</protein>
<keyword evidence="3" id="KW-1185">Reference proteome</keyword>
<dbReference type="EMBL" id="CP042912">
    <property type="protein sequence ID" value="QEG22545.1"/>
    <property type="molecule type" value="Genomic_DNA"/>
</dbReference>
<feature type="transmembrane region" description="Helical" evidence="1">
    <location>
        <begin position="41"/>
        <end position="64"/>
    </location>
</feature>
<sequence>MQFSCSNGPKITVNYPQDSNSVYEASLVEPESGSKLSPGCLVGMILGGTFLVMIVGLVGIVIYLSPGIILPPTTISRDDDIAEAKSFLLNAEYSEDDLPVAVESHPDFQRIDAFVSQMATHLDNTANKKIRKLIDHKRHWKEICKRSKVNFYESYLTKSDLEDVRDVIAGPASFDDNSDYEILAINKLSDGYQIKLCYDMGYGLSMPQVWWLSDENRLLLYDWYDTESFLRGSAELAAIVDATHREQLGHDRDVELTEAYFWDEEDLSYEEETRRIKLFLQKSETYGGPKTLLPSNLLINAKRWAFHNEPVEAMRVLDRIKEPEKTPGAYVLRADINLANGFYEKAAAGYRAYVATAGSCPYVETQLIRCARENGDFLAEKELLIEACKTISPNRAAQLCSLIELCDESEIDKLLQRIEVSAHRESVYDVLVRRLKANVFYRDQFEQVLAHVKSELPDSQVAQLAEVHGLATPDTLVDALQWLDRNAPDSENEADLLYDFWSEVPERHVVEVFETSIRKAENLESIMSWSNYEGYLENETLRKLYQLVLAENPESTTVNGYLASLLIAEGEYESAIEKLRIVFRLQTGLESESGHRGSMLRALYHSGESDKAIAWANEHDSAAEL</sequence>
<reference evidence="2 3" key="1">
    <citation type="submission" date="2019-08" db="EMBL/GenBank/DDBJ databases">
        <title>Deep-cultivation of Planctomycetes and their phenomic and genomic characterization uncovers novel biology.</title>
        <authorList>
            <person name="Wiegand S."/>
            <person name="Jogler M."/>
            <person name="Boedeker C."/>
            <person name="Pinto D."/>
            <person name="Vollmers J."/>
            <person name="Rivas-Marin E."/>
            <person name="Kohn T."/>
            <person name="Peeters S.H."/>
            <person name="Heuer A."/>
            <person name="Rast P."/>
            <person name="Oberbeckmann S."/>
            <person name="Bunk B."/>
            <person name="Jeske O."/>
            <person name="Meyerdierks A."/>
            <person name="Storesund J.E."/>
            <person name="Kallscheuer N."/>
            <person name="Luecker S."/>
            <person name="Lage O.M."/>
            <person name="Pohl T."/>
            <person name="Merkel B.J."/>
            <person name="Hornburger P."/>
            <person name="Mueller R.-W."/>
            <person name="Bruemmer F."/>
            <person name="Labrenz M."/>
            <person name="Spormann A.M."/>
            <person name="Op den Camp H."/>
            <person name="Overmann J."/>
            <person name="Amann R."/>
            <person name="Jetten M.S.M."/>
            <person name="Mascher T."/>
            <person name="Medema M.H."/>
            <person name="Devos D.P."/>
            <person name="Kaster A.-K."/>
            <person name="Ovreas L."/>
            <person name="Rohde M."/>
            <person name="Galperin M.Y."/>
            <person name="Jogler C."/>
        </authorList>
    </citation>
    <scope>NUCLEOTIDE SEQUENCE [LARGE SCALE GENOMIC DNA]</scope>
    <source>
        <strain evidence="2 3">FC18</strain>
    </source>
</reference>